<feature type="non-terminal residue" evidence="1">
    <location>
        <position position="1"/>
    </location>
</feature>
<proteinExistence type="predicted"/>
<accession>A0A0K2TYD5</accession>
<reference evidence="1" key="1">
    <citation type="submission" date="2014-05" db="EMBL/GenBank/DDBJ databases">
        <authorList>
            <person name="Chronopoulou M."/>
        </authorList>
    </citation>
    <scope>NUCLEOTIDE SEQUENCE</scope>
    <source>
        <tissue evidence="1">Whole organism</tissue>
    </source>
</reference>
<organism evidence="1">
    <name type="scientific">Lepeophtheirus salmonis</name>
    <name type="common">Salmon louse</name>
    <name type="synonym">Caligus salmonis</name>
    <dbReference type="NCBI Taxonomy" id="72036"/>
    <lineage>
        <taxon>Eukaryota</taxon>
        <taxon>Metazoa</taxon>
        <taxon>Ecdysozoa</taxon>
        <taxon>Arthropoda</taxon>
        <taxon>Crustacea</taxon>
        <taxon>Multicrustacea</taxon>
        <taxon>Hexanauplia</taxon>
        <taxon>Copepoda</taxon>
        <taxon>Siphonostomatoida</taxon>
        <taxon>Caligidae</taxon>
        <taxon>Lepeophtheirus</taxon>
    </lineage>
</organism>
<dbReference type="AlphaFoldDB" id="A0A0K2TYD5"/>
<evidence type="ECO:0000313" key="1">
    <source>
        <dbReference type="EMBL" id="CDW31039.1"/>
    </source>
</evidence>
<protein>
    <submittedName>
        <fullName evidence="1">Uncharacterized protein</fullName>
    </submittedName>
</protein>
<dbReference type="EMBL" id="HACA01013678">
    <property type="protein sequence ID" value="CDW31039.1"/>
    <property type="molecule type" value="Transcribed_RNA"/>
</dbReference>
<name>A0A0K2TYD5_LEPSM</name>
<sequence length="58" mass="6707">GKLRSIWDFVLMDKFCHCLQFISTKFVNPSPVSSAPLWKNNKPHCTIIIIIQPKNTSY</sequence>